<gene>
    <name evidence="12" type="ORF">Tsubulata_035695</name>
</gene>
<name>A0A9Q0GJE3_9ROSI</name>
<comment type="subcellular location">
    <subcellularLocation>
        <location evidence="1">Membrane</location>
        <topology evidence="1">Multi-pass membrane protein</topology>
    </subcellularLocation>
    <subcellularLocation>
        <location evidence="2">Mitochondrion</location>
    </subcellularLocation>
</comment>
<feature type="repeat" description="PPR" evidence="10">
    <location>
        <begin position="656"/>
        <end position="690"/>
    </location>
</feature>
<dbReference type="OrthoDB" id="185373at2759"/>
<feature type="transmembrane region" description="Helical" evidence="11">
    <location>
        <begin position="1049"/>
        <end position="1082"/>
    </location>
</feature>
<keyword evidence="9 11" id="KW-0472">Membrane</keyword>
<keyword evidence="8" id="KW-0496">Mitochondrion</keyword>
<feature type="repeat" description="PPR" evidence="10">
    <location>
        <begin position="271"/>
        <end position="305"/>
    </location>
</feature>
<evidence type="ECO:0000313" key="13">
    <source>
        <dbReference type="Proteomes" id="UP001141552"/>
    </source>
</evidence>
<feature type="repeat" description="PPR" evidence="10">
    <location>
        <begin position="621"/>
        <end position="655"/>
    </location>
</feature>
<feature type="repeat" description="PPR" evidence="10">
    <location>
        <begin position="551"/>
        <end position="585"/>
    </location>
</feature>
<dbReference type="Gene3D" id="1.25.40.10">
    <property type="entry name" value="Tetratricopeptide repeat domain"/>
    <property type="match status" value="8"/>
</dbReference>
<feature type="repeat" description="PPR" evidence="10">
    <location>
        <begin position="130"/>
        <end position="164"/>
    </location>
</feature>
<feature type="repeat" description="PPR" evidence="10">
    <location>
        <begin position="446"/>
        <end position="480"/>
    </location>
</feature>
<dbReference type="PANTHER" id="PTHR46128:SF285">
    <property type="entry name" value="PENTATRICOPEPTIDE REPEAT-CONTAINING PROTEIN"/>
    <property type="match status" value="1"/>
</dbReference>
<evidence type="ECO:0000256" key="1">
    <source>
        <dbReference type="ARBA" id="ARBA00004141"/>
    </source>
</evidence>
<feature type="transmembrane region" description="Helical" evidence="11">
    <location>
        <begin position="1167"/>
        <end position="1187"/>
    </location>
</feature>
<keyword evidence="6" id="KW-0809">Transit peptide</keyword>
<feature type="transmembrane region" description="Helical" evidence="11">
    <location>
        <begin position="1094"/>
        <end position="1114"/>
    </location>
</feature>
<evidence type="ECO:0000256" key="6">
    <source>
        <dbReference type="ARBA" id="ARBA00022946"/>
    </source>
</evidence>
<dbReference type="InterPro" id="IPR010291">
    <property type="entry name" value="Ion_channel_UNC-93"/>
</dbReference>
<feature type="repeat" description="PPR" evidence="10">
    <location>
        <begin position="481"/>
        <end position="515"/>
    </location>
</feature>
<comment type="caution">
    <text evidence="12">The sequence shown here is derived from an EMBL/GenBank/DDBJ whole genome shotgun (WGS) entry which is preliminary data.</text>
</comment>
<dbReference type="InterPro" id="IPR050872">
    <property type="entry name" value="PPR_P_subfamily"/>
</dbReference>
<feature type="repeat" description="PPR" evidence="10">
    <location>
        <begin position="236"/>
        <end position="270"/>
    </location>
</feature>
<evidence type="ECO:0000313" key="12">
    <source>
        <dbReference type="EMBL" id="KAJ4851170.1"/>
    </source>
</evidence>
<reference evidence="12" key="2">
    <citation type="journal article" date="2023" name="Plants (Basel)">
        <title>Annotation of the Turnera subulata (Passifloraceae) Draft Genome Reveals the S-Locus Evolved after the Divergence of Turneroideae from Passifloroideae in a Stepwise Manner.</title>
        <authorList>
            <person name="Henning P.M."/>
            <person name="Roalson E.H."/>
            <person name="Mir W."/>
            <person name="McCubbin A.G."/>
            <person name="Shore J.S."/>
        </authorList>
    </citation>
    <scope>NUCLEOTIDE SEQUENCE</scope>
    <source>
        <strain evidence="12">F60SS</strain>
    </source>
</reference>
<dbReference type="Proteomes" id="UP001141552">
    <property type="component" value="Unassembled WGS sequence"/>
</dbReference>
<feature type="repeat" description="PPR" evidence="10">
    <location>
        <begin position="586"/>
        <end position="620"/>
    </location>
</feature>
<protein>
    <recommendedName>
        <fullName evidence="14">Pentacotripeptide-repeat region of PRORP domain-containing protein</fullName>
    </recommendedName>
</protein>
<dbReference type="PROSITE" id="PS51375">
    <property type="entry name" value="PPR"/>
    <property type="match status" value="15"/>
</dbReference>
<dbReference type="Pfam" id="PF05978">
    <property type="entry name" value="UNC-93"/>
    <property type="match status" value="1"/>
</dbReference>
<dbReference type="GO" id="GO:0005739">
    <property type="term" value="C:mitochondrion"/>
    <property type="evidence" value="ECO:0007669"/>
    <property type="project" value="UniProtKB-SubCell"/>
</dbReference>
<keyword evidence="13" id="KW-1185">Reference proteome</keyword>
<dbReference type="Pfam" id="PF12854">
    <property type="entry name" value="PPR_1"/>
    <property type="match status" value="2"/>
</dbReference>
<feature type="repeat" description="PPR" evidence="10">
    <location>
        <begin position="376"/>
        <end position="410"/>
    </location>
</feature>
<evidence type="ECO:0000256" key="9">
    <source>
        <dbReference type="ARBA" id="ARBA00023136"/>
    </source>
</evidence>
<feature type="transmembrane region" description="Helical" evidence="11">
    <location>
        <begin position="877"/>
        <end position="896"/>
    </location>
</feature>
<keyword evidence="7 11" id="KW-1133">Transmembrane helix</keyword>
<accession>A0A9Q0GJE3</accession>
<feature type="non-terminal residue" evidence="12">
    <location>
        <position position="1193"/>
    </location>
</feature>
<evidence type="ECO:0000256" key="11">
    <source>
        <dbReference type="SAM" id="Phobius"/>
    </source>
</evidence>
<evidence type="ECO:0000256" key="3">
    <source>
        <dbReference type="ARBA" id="ARBA00007626"/>
    </source>
</evidence>
<feature type="transmembrane region" description="Helical" evidence="11">
    <location>
        <begin position="1009"/>
        <end position="1029"/>
    </location>
</feature>
<dbReference type="AlphaFoldDB" id="A0A9Q0GJE3"/>
<sequence>EYPDNYPLPKSQTHSHINKLLSCPALNPAASMAFPSCLKCYSWLHISPPHHHIPSSYPKPTNLKFTLSLASSTHHHEPPLTAQSFLLNSTSLPPGFTAAQLLDTLRRQRDESAALRVYDWASKQPNFEPSPSIYEEILRKLGKVGSFDSMKDVLQEMKNSGCRATKGILLIFVESYADFGLHDDILGVLELLEAEFGLNPDTCCYNFLLNVLVDGNKLKLVETAHSRMVGRRIKPDVATFNILIKALCKAHQLRPAVLIMEDMHSHGLSPDEKTFTTLMQGFVEEGNVDGALRLKEQMLMAGCAVTHVTVNVLVRGFCKEGRVDEALGFIEKMSSEGFSPDKYTFNILVDGLCKIGHVKHALEVMDTMLQEGFDPDVYTYNPVISGLCKLGEIEEAMEILDQMIARDCSPDTVTCNTLINALCKENRVEEVAKFAFSLTSKGILPDVCMFNSLIQGLCLSQNHSAAMDLYKEMKNQGCEPDEYTYNTLIDSLCSRGKLKQALALLREMESSGCARDAVTYNTLIDGFCKSKRIKEAEEIFDDMEIQGVSRNSVTYNTLIDGYCKSRRMEDAAQLMDQMIMEGLKPDKFTYNSMLSHYCRVKDIKKAGEVFQTMASDGCEPDIVTYGTLIGGLCKAGRIPAAMTLLETIENKGMVLNPHVYNPVISALLRRKHTDEAMRLYREMLEKGNPPDAVTHKILFRELCNGGGPIREAVDFLIEMLDRGFLPEFSSFYKLAEGLLSLSMEGTLIRLVDTVMEKANCSEREVAMIRGFLKISKYQDALATLGGILDSRGPGKPYRRQRWSASHLLELKNPPWHAIDEEAPLVADDLPKKTKDHTRDVHILSSAFLLIFLAYGAAQNLETTINTEGNLGTISLGILYVSFTFFSLVASLVVRALGSKNAIVLGTTGYTMVPASLYLGFAASIIWVGEGTYLTSTARSHARDFELHEGTVIGLFNGEFWMMFASHQLIGNLISLFILRDGKYDFGNHTDVLLKYKGWQRRGAEFTKEIVTPAIGVSGVGGSMAVYGAFDAIEGAFAQLKVWQSASIAVVFFLSPYITLHAMLVIMLVGICASLAGFLFLILRVEKVLSTRRHLLFHSATWTILLTLTVAVASFSPELAFVSAISKSSSFSRACEEEGSVRIPLDLPGEVLCLPAHLFASKTVTDSVVSVMFAALVVAGSTCVVRALSSWESG</sequence>
<dbReference type="EMBL" id="JAKUCV010000118">
    <property type="protein sequence ID" value="KAJ4851170.1"/>
    <property type="molecule type" value="Genomic_DNA"/>
</dbReference>
<feature type="repeat" description="PPR" evidence="10">
    <location>
        <begin position="691"/>
        <end position="726"/>
    </location>
</feature>
<keyword evidence="4 11" id="KW-0812">Transmembrane</keyword>
<feature type="repeat" description="PPR" evidence="10">
    <location>
        <begin position="306"/>
        <end position="340"/>
    </location>
</feature>
<dbReference type="InterPro" id="IPR011990">
    <property type="entry name" value="TPR-like_helical_dom_sf"/>
</dbReference>
<feature type="transmembrane region" description="Helical" evidence="11">
    <location>
        <begin position="908"/>
        <end position="928"/>
    </location>
</feature>
<comment type="similarity">
    <text evidence="3">Belongs to the PPR family. P subfamily.</text>
</comment>
<keyword evidence="5" id="KW-0677">Repeat</keyword>
<dbReference type="FunFam" id="1.25.40.10:FF:000579">
    <property type="entry name" value="Pentatricopeptide repeat-containing protein At5g39710"/>
    <property type="match status" value="1"/>
</dbReference>
<dbReference type="InterPro" id="IPR002885">
    <property type="entry name" value="PPR_rpt"/>
</dbReference>
<evidence type="ECO:0000256" key="4">
    <source>
        <dbReference type="ARBA" id="ARBA00022692"/>
    </source>
</evidence>
<dbReference type="NCBIfam" id="TIGR00756">
    <property type="entry name" value="PPR"/>
    <property type="match status" value="14"/>
</dbReference>
<feature type="repeat" description="PPR" evidence="10">
    <location>
        <begin position="516"/>
        <end position="550"/>
    </location>
</feature>
<reference evidence="12" key="1">
    <citation type="submission" date="2022-02" db="EMBL/GenBank/DDBJ databases">
        <authorList>
            <person name="Henning P.M."/>
            <person name="McCubbin A.G."/>
            <person name="Shore J.S."/>
        </authorList>
    </citation>
    <scope>NUCLEOTIDE SEQUENCE</scope>
    <source>
        <strain evidence="12">F60SS</strain>
        <tissue evidence="12">Leaves</tissue>
    </source>
</reference>
<evidence type="ECO:0000256" key="5">
    <source>
        <dbReference type="ARBA" id="ARBA00022737"/>
    </source>
</evidence>
<dbReference type="Pfam" id="PF13041">
    <property type="entry name" value="PPR_2"/>
    <property type="match status" value="6"/>
</dbReference>
<dbReference type="SUPFAM" id="SSF81901">
    <property type="entry name" value="HCP-like"/>
    <property type="match status" value="1"/>
</dbReference>
<dbReference type="FunFam" id="1.25.40.10:FF:000294">
    <property type="entry name" value="Pentatricopeptide repeat-containing protein At1g09900"/>
    <property type="match status" value="1"/>
</dbReference>
<evidence type="ECO:0000256" key="2">
    <source>
        <dbReference type="ARBA" id="ARBA00004173"/>
    </source>
</evidence>
<feature type="repeat" description="PPR" evidence="10">
    <location>
        <begin position="411"/>
        <end position="445"/>
    </location>
</feature>
<evidence type="ECO:0000256" key="7">
    <source>
        <dbReference type="ARBA" id="ARBA00022989"/>
    </source>
</evidence>
<evidence type="ECO:0008006" key="14">
    <source>
        <dbReference type="Google" id="ProtNLM"/>
    </source>
</evidence>
<proteinExistence type="inferred from homology"/>
<dbReference type="FunFam" id="1.25.40.10:FF:000558">
    <property type="entry name" value="Pentatricopeptide repeat-containing protein At5g39710"/>
    <property type="match status" value="1"/>
</dbReference>
<organism evidence="12 13">
    <name type="scientific">Turnera subulata</name>
    <dbReference type="NCBI Taxonomy" id="218843"/>
    <lineage>
        <taxon>Eukaryota</taxon>
        <taxon>Viridiplantae</taxon>
        <taxon>Streptophyta</taxon>
        <taxon>Embryophyta</taxon>
        <taxon>Tracheophyta</taxon>
        <taxon>Spermatophyta</taxon>
        <taxon>Magnoliopsida</taxon>
        <taxon>eudicotyledons</taxon>
        <taxon>Gunneridae</taxon>
        <taxon>Pentapetalae</taxon>
        <taxon>rosids</taxon>
        <taxon>fabids</taxon>
        <taxon>Malpighiales</taxon>
        <taxon>Passifloraceae</taxon>
        <taxon>Turnera</taxon>
    </lineage>
</organism>
<feature type="repeat" description="PPR" evidence="10">
    <location>
        <begin position="341"/>
        <end position="375"/>
    </location>
</feature>
<dbReference type="PANTHER" id="PTHR46128">
    <property type="entry name" value="MITOCHONDRIAL GROUP I INTRON SPLICING FACTOR CCM1"/>
    <property type="match status" value="1"/>
</dbReference>
<evidence type="ECO:0000256" key="10">
    <source>
        <dbReference type="PROSITE-ProRule" id="PRU00708"/>
    </source>
</evidence>
<dbReference type="GO" id="GO:0016020">
    <property type="term" value="C:membrane"/>
    <property type="evidence" value="ECO:0007669"/>
    <property type="project" value="UniProtKB-SubCell"/>
</dbReference>
<dbReference type="FunFam" id="1.25.40.10:FF:002101">
    <property type="entry name" value="Pentatricopeptide repeat-containing protein At3g53700, chloroplastic"/>
    <property type="match status" value="1"/>
</dbReference>
<feature type="transmembrane region" description="Helical" evidence="11">
    <location>
        <begin position="840"/>
        <end position="857"/>
    </location>
</feature>
<evidence type="ECO:0000256" key="8">
    <source>
        <dbReference type="ARBA" id="ARBA00023128"/>
    </source>
</evidence>